<name>A0A2Z6PJZ4_TRISU</name>
<dbReference type="InterPro" id="IPR012337">
    <property type="entry name" value="RNaseH-like_sf"/>
</dbReference>
<dbReference type="CDD" id="cd01647">
    <property type="entry name" value="RT_LTR"/>
    <property type="match status" value="1"/>
</dbReference>
<dbReference type="PANTHER" id="PTHR48475:SF2">
    <property type="entry name" value="RIBONUCLEASE H"/>
    <property type="match status" value="1"/>
</dbReference>
<dbReference type="Pfam" id="PF00078">
    <property type="entry name" value="RVT_1"/>
    <property type="match status" value="1"/>
</dbReference>
<feature type="compositionally biased region" description="Low complexity" evidence="1">
    <location>
        <begin position="196"/>
        <end position="210"/>
    </location>
</feature>
<dbReference type="Pfam" id="PF00075">
    <property type="entry name" value="RNase_H"/>
    <property type="match status" value="1"/>
</dbReference>
<dbReference type="PROSITE" id="PS50994">
    <property type="entry name" value="INTEGRASE"/>
    <property type="match status" value="1"/>
</dbReference>
<dbReference type="InterPro" id="IPR041577">
    <property type="entry name" value="RT_RNaseH_2"/>
</dbReference>
<dbReference type="Gene3D" id="3.30.420.10">
    <property type="entry name" value="Ribonuclease H-like superfamily/Ribonuclease H"/>
    <property type="match status" value="2"/>
</dbReference>
<feature type="compositionally biased region" description="Polar residues" evidence="1">
    <location>
        <begin position="532"/>
        <end position="544"/>
    </location>
</feature>
<dbReference type="InterPro" id="IPR001584">
    <property type="entry name" value="Integrase_cat-core"/>
</dbReference>
<proteinExistence type="predicted"/>
<dbReference type="InterPro" id="IPR036397">
    <property type="entry name" value="RNaseH_sf"/>
</dbReference>
<feature type="compositionally biased region" description="Low complexity" evidence="1">
    <location>
        <begin position="12"/>
        <end position="23"/>
    </location>
</feature>
<evidence type="ECO:0000313" key="4">
    <source>
        <dbReference type="EMBL" id="GAU46569.1"/>
    </source>
</evidence>
<dbReference type="Pfam" id="PF03732">
    <property type="entry name" value="Retrotrans_gag"/>
    <property type="match status" value="1"/>
</dbReference>
<organism evidence="4 5">
    <name type="scientific">Trifolium subterraneum</name>
    <name type="common">Subterranean clover</name>
    <dbReference type="NCBI Taxonomy" id="3900"/>
    <lineage>
        <taxon>Eukaryota</taxon>
        <taxon>Viridiplantae</taxon>
        <taxon>Streptophyta</taxon>
        <taxon>Embryophyta</taxon>
        <taxon>Tracheophyta</taxon>
        <taxon>Spermatophyta</taxon>
        <taxon>Magnoliopsida</taxon>
        <taxon>eudicotyledons</taxon>
        <taxon>Gunneridae</taxon>
        <taxon>Pentapetalae</taxon>
        <taxon>rosids</taxon>
        <taxon>fabids</taxon>
        <taxon>Fabales</taxon>
        <taxon>Fabaceae</taxon>
        <taxon>Papilionoideae</taxon>
        <taxon>50 kb inversion clade</taxon>
        <taxon>NPAAA clade</taxon>
        <taxon>Hologalegina</taxon>
        <taxon>IRL clade</taxon>
        <taxon>Trifolieae</taxon>
        <taxon>Trifolium</taxon>
    </lineage>
</organism>
<dbReference type="InterPro" id="IPR000477">
    <property type="entry name" value="RT_dom"/>
</dbReference>
<dbReference type="InterPro" id="IPR002156">
    <property type="entry name" value="RNaseH_domain"/>
</dbReference>
<evidence type="ECO:0000259" key="3">
    <source>
        <dbReference type="PROSITE" id="PS50994"/>
    </source>
</evidence>
<dbReference type="InterPro" id="IPR043128">
    <property type="entry name" value="Rev_trsase/Diguanyl_cyclase"/>
</dbReference>
<dbReference type="PANTHER" id="PTHR48475">
    <property type="entry name" value="RIBONUCLEASE H"/>
    <property type="match status" value="1"/>
</dbReference>
<evidence type="ECO:0000313" key="5">
    <source>
        <dbReference type="Proteomes" id="UP000242715"/>
    </source>
</evidence>
<dbReference type="Pfam" id="PF17919">
    <property type="entry name" value="RT_RNaseH_2"/>
    <property type="match status" value="1"/>
</dbReference>
<feature type="region of interest" description="Disordered" evidence="1">
    <location>
        <begin position="529"/>
        <end position="553"/>
    </location>
</feature>
<reference evidence="5" key="1">
    <citation type="journal article" date="2017" name="Front. Plant Sci.">
        <title>Climate Clever Clovers: New Paradigm to Reduce the Environmental Footprint of Ruminants by Breeding Low Methanogenic Forages Utilizing Haplotype Variation.</title>
        <authorList>
            <person name="Kaur P."/>
            <person name="Appels R."/>
            <person name="Bayer P.E."/>
            <person name="Keeble-Gagnere G."/>
            <person name="Wang J."/>
            <person name="Hirakawa H."/>
            <person name="Shirasawa K."/>
            <person name="Vercoe P."/>
            <person name="Stefanova K."/>
            <person name="Durmic Z."/>
            <person name="Nichols P."/>
            <person name="Revell C."/>
            <person name="Isobe S.N."/>
            <person name="Edwards D."/>
            <person name="Erskine W."/>
        </authorList>
    </citation>
    <scope>NUCLEOTIDE SEQUENCE [LARGE SCALE GENOMIC DNA]</scope>
    <source>
        <strain evidence="5">cv. Daliak</strain>
    </source>
</reference>
<dbReference type="Gene3D" id="3.30.70.270">
    <property type="match status" value="2"/>
</dbReference>
<feature type="compositionally biased region" description="Basic and acidic residues" evidence="1">
    <location>
        <begin position="214"/>
        <end position="225"/>
    </location>
</feature>
<dbReference type="SUPFAM" id="SSF56672">
    <property type="entry name" value="DNA/RNA polymerases"/>
    <property type="match status" value="1"/>
</dbReference>
<feature type="domain" description="RNase H type-1" evidence="2">
    <location>
        <begin position="1123"/>
        <end position="1280"/>
    </location>
</feature>
<feature type="domain" description="Integrase catalytic" evidence="3">
    <location>
        <begin position="1355"/>
        <end position="1514"/>
    </location>
</feature>
<dbReference type="GO" id="GO:0003676">
    <property type="term" value="F:nucleic acid binding"/>
    <property type="evidence" value="ECO:0007669"/>
    <property type="project" value="InterPro"/>
</dbReference>
<sequence>MAGANNEFVGENNHQNPPNHQNQSDGVETSVTPEGSAAHAQATPLDIPPPHQPPQPEDPLVIPQIAQGAPMEVVMAALVNTINRQGQILREQADNMRGQNELIREQNRRLRAVEDSRAASRMSRSTRRQRSSTPENNRSRSRSRSPRPAPRRNAERPLSPPRDNPRRQNHSPPQRNNHISPPRNRRSPPRRHNRSPPRNGEAAARGGNARHSPRRESPGSGDERHRRPLSRRIMDIPLPRGLKKPPTLDKYDGTTDPDEHVPSVETALDYRNLRGSIKCKLFPLSLIRGTSTWWRNLPPDSIDSWEELCQMFTAHFTTSRRHPKTVASLKAIVQGPEESLRSYIERFNKVSVEVEATDKMKLYLLEEGLRKGTKFQEAVGIVEVQTLDAFFEFAQRYIKWEDKQKASEVRRPKTFEVGGPSSQREERRGDEKKREGGKVREAKPPKSQFTFHTPLNAPRDMILSEISSADFKSAGIRFPKQLPVKPNVDKKKFCRFHKSYGHVTEDCVHLKDAIEILIQKGYARQYIDGQPRSASNNTPRQNQLAVDPASPEQQVEEANRVIGGVALAISRPEDFLPLPIISEGGFNPVTIGSIKRKFDELEKASPVEEIKITEVKESSVPLAFYREEVPGGSPNFQIPLLVRAKMANFDVRRILVDQGSSCDIMYSGLFKVLQLTEENLVHYVGSDLQGFNGSTTKPWGYVDLIVTFGENKAMKSVKVKFLVVDCPSLYNCIIGRPTLAELFAVSSTIHLKLKYYTKNERVATIDGDIEAARRCFEAASKNLNSVVTPKKKKEETKLPGVNSISIEDGVELDARTSKKERKQEKACPKDAYPLPNIDKLVDNSSRFKLLSFMDAYSGATYQRMMNKVFHNEIGDMLEVYMDDMIVKSEKEIDHTIHLKRVFDQARKFNMRFNPEKCTFGVKAGKFLGFYLTERGIEANPDKCRAFFDYPTPKSKKSIQTLNGMLTSMARFVAKFAQHALPLFKLLRKETTFEWTEECEGALQHLKRALSEPPVLTRPVEGEKLYLYLAVASEAISAVLIRETEQGKSLFTSKLRYYFLAHSVVIRTDQPVKQLLARPDMVGRMLKWSLELAEFDISFESRKALKAQVLADFFVEMTTSMTSEKNKWTIFVDGSSNSQGSGAGIILENGDGVLIEVSLGLSFPTTNNQAEYEAFLAGLRLDEDMGAEEIKIFTDSQLETEVKHVPREHNTRGDVLSKLASTRRKKAGNQSLIQETLTNPSIEKAIEVMHVCAIDNQSWMTPVHNFLKSNTLPADAKEATKIRKRACSYVLLDDKLYRRGFSIPLLKCVEETRALRAGYYWSMMQNDAKDHVLKCDKCQRHGDMHIAPANELKTLISPWPFAWWGMDILGPFPTAARQVKYLIVAVDYFTKWIEAEPLAKISASHILRFFKRNVLARFRIPQVVVTDNGTQFTNKKFQEFLATICTTQHFTSVEHPQTNGQAEAANRVILRGLRRRMGTSKGNWTEELHNILWSYRATPHSTTGETPFRLTYGIEAVIPVEIGEPSSRIEYPHEEDINDELLKEELDLVEELRIGASLREATLKQKIAARHDKRVIKREFEVGSLVLRRNQKDSREGKLAANWEGPYRVRTKTENGAYHLEDLYGKEIPPISANVHARRGNTPCEPHRCLVQARQNAQLAMGCSMLRGKISNEETFLDSSLGASQTLEQFHKLLANGAYDP</sequence>
<gene>
    <name evidence="4" type="ORF">TSUD_272080</name>
</gene>
<dbReference type="SUPFAM" id="SSF53098">
    <property type="entry name" value="Ribonuclease H-like"/>
    <property type="match status" value="2"/>
</dbReference>
<keyword evidence="5" id="KW-1185">Reference proteome</keyword>
<feature type="region of interest" description="Disordered" evidence="1">
    <location>
        <begin position="1"/>
        <end position="64"/>
    </location>
</feature>
<feature type="compositionally biased region" description="Basic and acidic residues" evidence="1">
    <location>
        <begin position="246"/>
        <end position="260"/>
    </location>
</feature>
<dbReference type="CDD" id="cd09279">
    <property type="entry name" value="RNase_HI_like"/>
    <property type="match status" value="1"/>
</dbReference>
<dbReference type="GO" id="GO:0015074">
    <property type="term" value="P:DNA integration"/>
    <property type="evidence" value="ECO:0007669"/>
    <property type="project" value="InterPro"/>
</dbReference>
<dbReference type="PROSITE" id="PS50879">
    <property type="entry name" value="RNASE_H_1"/>
    <property type="match status" value="1"/>
</dbReference>
<feature type="compositionally biased region" description="Pro residues" evidence="1">
    <location>
        <begin position="46"/>
        <end position="57"/>
    </location>
</feature>
<evidence type="ECO:0000256" key="1">
    <source>
        <dbReference type="SAM" id="MobiDB-lite"/>
    </source>
</evidence>
<dbReference type="GO" id="GO:0004523">
    <property type="term" value="F:RNA-DNA hybrid ribonuclease activity"/>
    <property type="evidence" value="ECO:0007669"/>
    <property type="project" value="InterPro"/>
</dbReference>
<dbReference type="Proteomes" id="UP000242715">
    <property type="component" value="Unassembled WGS sequence"/>
</dbReference>
<dbReference type="Pfam" id="PF00665">
    <property type="entry name" value="rve"/>
    <property type="match status" value="1"/>
</dbReference>
<dbReference type="FunFam" id="3.30.70.270:FF:000003">
    <property type="entry name" value="Transposon Ty3-G Gag-Pol polyprotein"/>
    <property type="match status" value="1"/>
</dbReference>
<protein>
    <submittedName>
        <fullName evidence="4">Uncharacterized protein</fullName>
    </submittedName>
</protein>
<feature type="compositionally biased region" description="Polar residues" evidence="1">
    <location>
        <begin position="24"/>
        <end position="33"/>
    </location>
</feature>
<dbReference type="CDD" id="cd00303">
    <property type="entry name" value="retropepsin_like"/>
    <property type="match status" value="1"/>
</dbReference>
<dbReference type="InterPro" id="IPR005162">
    <property type="entry name" value="Retrotrans_gag_dom"/>
</dbReference>
<feature type="region of interest" description="Disordered" evidence="1">
    <location>
        <begin position="91"/>
        <end position="260"/>
    </location>
</feature>
<accession>A0A2Z6PJZ4</accession>
<feature type="compositionally biased region" description="Basic residues" evidence="1">
    <location>
        <begin position="183"/>
        <end position="195"/>
    </location>
</feature>
<dbReference type="InterPro" id="IPR043502">
    <property type="entry name" value="DNA/RNA_pol_sf"/>
</dbReference>
<feature type="region of interest" description="Disordered" evidence="1">
    <location>
        <begin position="409"/>
        <end position="453"/>
    </location>
</feature>
<feature type="compositionally biased region" description="Basic and acidic residues" evidence="1">
    <location>
        <begin position="102"/>
        <end position="118"/>
    </location>
</feature>
<dbReference type="OrthoDB" id="2016337at2759"/>
<dbReference type="EMBL" id="DF974227">
    <property type="protein sequence ID" value="GAU46569.1"/>
    <property type="molecule type" value="Genomic_DNA"/>
</dbReference>
<evidence type="ECO:0000259" key="2">
    <source>
        <dbReference type="PROSITE" id="PS50879"/>
    </source>
</evidence>
<feature type="compositionally biased region" description="Basic and acidic residues" evidence="1">
    <location>
        <begin position="423"/>
        <end position="444"/>
    </location>
</feature>